<keyword evidence="3" id="KW-1185">Reference proteome</keyword>
<evidence type="ECO:0000313" key="3">
    <source>
        <dbReference type="Proteomes" id="UP000642673"/>
    </source>
</evidence>
<evidence type="ECO:0000256" key="1">
    <source>
        <dbReference type="SAM" id="SignalP"/>
    </source>
</evidence>
<dbReference type="RefSeq" id="WP_190187159.1">
    <property type="nucleotide sequence ID" value="NZ_BMVP01000017.1"/>
</dbReference>
<feature type="signal peptide" evidence="1">
    <location>
        <begin position="1"/>
        <end position="32"/>
    </location>
</feature>
<dbReference type="Proteomes" id="UP000642673">
    <property type="component" value="Unassembled WGS sequence"/>
</dbReference>
<reference evidence="3" key="1">
    <citation type="journal article" date="2019" name="Int. J. Syst. Evol. Microbiol.">
        <title>The Global Catalogue of Microorganisms (GCM) 10K type strain sequencing project: providing services to taxonomists for standard genome sequencing and annotation.</title>
        <authorList>
            <consortium name="The Broad Institute Genomics Platform"/>
            <consortium name="The Broad Institute Genome Sequencing Center for Infectious Disease"/>
            <person name="Wu L."/>
            <person name="Ma J."/>
        </authorList>
    </citation>
    <scope>NUCLEOTIDE SEQUENCE [LARGE SCALE GENOMIC DNA]</scope>
    <source>
        <strain evidence="3">JCM 4738</strain>
    </source>
</reference>
<proteinExistence type="predicted"/>
<gene>
    <name evidence="2" type="ORF">GCM10010347_57540</name>
</gene>
<sequence length="175" mass="18042">MNRRVRLAVLTPLAVSSLAFGSVSLLAGSAQAAVPSLTCSVKQTPTSPGHYDVNVKGAQPGVEVVVEGGSATHSFTSSGNANDNGEFNSTSGFIPAGKVTASSGGDKATCGTVKEAEQQDAQAQYSKGFRKGFDDTKTTCKAVGEQKQNNLTQLDPNYEKGYNAGAKAALESKFC</sequence>
<evidence type="ECO:0000313" key="2">
    <source>
        <dbReference type="EMBL" id="GHB79591.1"/>
    </source>
</evidence>
<comment type="caution">
    <text evidence="2">The sequence shown here is derived from an EMBL/GenBank/DDBJ whole genome shotgun (WGS) entry which is preliminary data.</text>
</comment>
<protein>
    <recommendedName>
        <fullName evidence="4">Secreted protein</fullName>
    </recommendedName>
</protein>
<organism evidence="2 3">
    <name type="scientific">Streptomyces cirratus</name>
    <dbReference type="NCBI Taxonomy" id="68187"/>
    <lineage>
        <taxon>Bacteria</taxon>
        <taxon>Bacillati</taxon>
        <taxon>Actinomycetota</taxon>
        <taxon>Actinomycetes</taxon>
        <taxon>Kitasatosporales</taxon>
        <taxon>Streptomycetaceae</taxon>
        <taxon>Streptomyces</taxon>
    </lineage>
</organism>
<dbReference type="EMBL" id="BMVP01000017">
    <property type="protein sequence ID" value="GHB79591.1"/>
    <property type="molecule type" value="Genomic_DNA"/>
</dbReference>
<evidence type="ECO:0008006" key="4">
    <source>
        <dbReference type="Google" id="ProtNLM"/>
    </source>
</evidence>
<name>A0ABQ3F404_9ACTN</name>
<keyword evidence="1" id="KW-0732">Signal</keyword>
<feature type="chain" id="PRO_5047403647" description="Secreted protein" evidence="1">
    <location>
        <begin position="33"/>
        <end position="175"/>
    </location>
</feature>
<accession>A0ABQ3F404</accession>